<comment type="similarity">
    <text evidence="2">Belongs to the class-V pyridoxal-phosphate-dependent aminotransferase family. NifS/IscS subfamily.</text>
</comment>
<organism evidence="10 11">
    <name type="scientific">Demequina activiva</name>
    <dbReference type="NCBI Taxonomy" id="1582364"/>
    <lineage>
        <taxon>Bacteria</taxon>
        <taxon>Bacillati</taxon>
        <taxon>Actinomycetota</taxon>
        <taxon>Actinomycetes</taxon>
        <taxon>Micrococcales</taxon>
        <taxon>Demequinaceae</taxon>
        <taxon>Demequina</taxon>
    </lineage>
</organism>
<gene>
    <name evidence="10" type="ORF">Dac01nite_23360</name>
</gene>
<dbReference type="PANTHER" id="PTHR11601">
    <property type="entry name" value="CYSTEINE DESULFURYLASE FAMILY MEMBER"/>
    <property type="match status" value="1"/>
</dbReference>
<evidence type="ECO:0000256" key="5">
    <source>
        <dbReference type="ARBA" id="ARBA00022898"/>
    </source>
</evidence>
<dbReference type="GO" id="GO:0046872">
    <property type="term" value="F:metal ion binding"/>
    <property type="evidence" value="ECO:0007669"/>
    <property type="project" value="UniProtKB-KW"/>
</dbReference>
<feature type="domain" description="Aminotransferase class V" evidence="9">
    <location>
        <begin position="22"/>
        <end position="166"/>
    </location>
</feature>
<keyword evidence="11" id="KW-1185">Reference proteome</keyword>
<dbReference type="Gene3D" id="3.40.640.10">
    <property type="entry name" value="Type I PLP-dependent aspartate aminotransferase-like (Major domain)"/>
    <property type="match status" value="1"/>
</dbReference>
<evidence type="ECO:0000256" key="4">
    <source>
        <dbReference type="ARBA" id="ARBA00022723"/>
    </source>
</evidence>
<keyword evidence="3" id="KW-0808">Transferase</keyword>
<proteinExistence type="inferred from homology"/>
<reference evidence="10" key="1">
    <citation type="submission" date="2021-01" db="EMBL/GenBank/DDBJ databases">
        <title>Whole genome shotgun sequence of Demequina activiva NBRC 110675.</title>
        <authorList>
            <person name="Komaki H."/>
            <person name="Tamura T."/>
        </authorList>
    </citation>
    <scope>NUCLEOTIDE SEQUENCE</scope>
    <source>
        <strain evidence="10">NBRC 110675</strain>
    </source>
</reference>
<comment type="cofactor">
    <cofactor evidence="1">
        <name>pyridoxal 5'-phosphate</name>
        <dbReference type="ChEBI" id="CHEBI:597326"/>
    </cofactor>
</comment>
<dbReference type="Pfam" id="PF00266">
    <property type="entry name" value="Aminotran_5"/>
    <property type="match status" value="2"/>
</dbReference>
<evidence type="ECO:0000259" key="9">
    <source>
        <dbReference type="Pfam" id="PF00266"/>
    </source>
</evidence>
<evidence type="ECO:0000256" key="7">
    <source>
        <dbReference type="ARBA" id="ARBA00023014"/>
    </source>
</evidence>
<sequence length="353" mass="37215">MADALQAGLADGWADPARLTAESRRARAVLDGAREAIADALGASPAHLHLVPGAHLAFDRAIAGIDLARRGRDVIVASAIERTAVLEAAEHVAPDRVERIGVDAEGHVDMDAFATAVSNPSTSLALVQHANHEIGTVQRIEPLHAFAHDAGVPLVVDGSASIGHIEPPEHWDALLADPADWGAPLGLGVVAMRPQTRWLAAWAGDDMAPGGVSIPLALAAAVALQERLETLEATRTRLHALSDRIRRELAQLEGVTIVGAEDERLPHLVTAAFMYLDGEPVVSRLDREGFAVGSGSACGSDTFEPSQVLAAMGALTHGNLRVGLPPAVQEADVERFLATMPRVIEDVRRTMQA</sequence>
<evidence type="ECO:0000313" key="11">
    <source>
        <dbReference type="Proteomes" id="UP000652354"/>
    </source>
</evidence>
<dbReference type="InterPro" id="IPR000192">
    <property type="entry name" value="Aminotrans_V_dom"/>
</dbReference>
<dbReference type="EMBL" id="BONR01000006">
    <property type="protein sequence ID" value="GIG55584.1"/>
    <property type="molecule type" value="Genomic_DNA"/>
</dbReference>
<keyword evidence="4" id="KW-0479">Metal-binding</keyword>
<name>A0A919UHL2_9MICO</name>
<dbReference type="SUPFAM" id="SSF53383">
    <property type="entry name" value="PLP-dependent transferases"/>
    <property type="match status" value="1"/>
</dbReference>
<keyword evidence="5" id="KW-0663">Pyridoxal phosphate</keyword>
<dbReference type="Proteomes" id="UP000652354">
    <property type="component" value="Unassembled WGS sequence"/>
</dbReference>
<evidence type="ECO:0000313" key="10">
    <source>
        <dbReference type="EMBL" id="GIG55584.1"/>
    </source>
</evidence>
<evidence type="ECO:0000256" key="3">
    <source>
        <dbReference type="ARBA" id="ARBA00022679"/>
    </source>
</evidence>
<dbReference type="GO" id="GO:0008483">
    <property type="term" value="F:transaminase activity"/>
    <property type="evidence" value="ECO:0007669"/>
    <property type="project" value="UniProtKB-KW"/>
</dbReference>
<accession>A0A919UHL2</accession>
<evidence type="ECO:0000256" key="2">
    <source>
        <dbReference type="ARBA" id="ARBA00006490"/>
    </source>
</evidence>
<comment type="caution">
    <text evidence="10">The sequence shown here is derived from an EMBL/GenBank/DDBJ whole genome shotgun (WGS) entry which is preliminary data.</text>
</comment>
<keyword evidence="6" id="KW-0408">Iron</keyword>
<feature type="domain" description="Aminotransferase class V" evidence="9">
    <location>
        <begin position="218"/>
        <end position="336"/>
    </location>
</feature>
<dbReference type="PANTHER" id="PTHR11601:SF34">
    <property type="entry name" value="CYSTEINE DESULFURASE"/>
    <property type="match status" value="1"/>
</dbReference>
<dbReference type="InterPro" id="IPR015424">
    <property type="entry name" value="PyrdxlP-dep_Trfase"/>
</dbReference>
<dbReference type="GO" id="GO:0031071">
    <property type="term" value="F:cysteine desulfurase activity"/>
    <property type="evidence" value="ECO:0007669"/>
    <property type="project" value="UniProtKB-EC"/>
</dbReference>
<evidence type="ECO:0000256" key="8">
    <source>
        <dbReference type="ARBA" id="ARBA00050776"/>
    </source>
</evidence>
<dbReference type="AlphaFoldDB" id="A0A919UHL2"/>
<protein>
    <submittedName>
        <fullName evidence="10">Aminotransferase</fullName>
    </submittedName>
</protein>
<dbReference type="InterPro" id="IPR015421">
    <property type="entry name" value="PyrdxlP-dep_Trfase_major"/>
</dbReference>
<comment type="catalytic activity">
    <reaction evidence="8">
        <text>(sulfur carrier)-H + L-cysteine = (sulfur carrier)-SH + L-alanine</text>
        <dbReference type="Rhea" id="RHEA:43892"/>
        <dbReference type="Rhea" id="RHEA-COMP:14737"/>
        <dbReference type="Rhea" id="RHEA-COMP:14739"/>
        <dbReference type="ChEBI" id="CHEBI:29917"/>
        <dbReference type="ChEBI" id="CHEBI:35235"/>
        <dbReference type="ChEBI" id="CHEBI:57972"/>
        <dbReference type="ChEBI" id="CHEBI:64428"/>
        <dbReference type="EC" id="2.8.1.7"/>
    </reaction>
</comment>
<evidence type="ECO:0000256" key="6">
    <source>
        <dbReference type="ARBA" id="ARBA00023004"/>
    </source>
</evidence>
<dbReference type="InterPro" id="IPR015422">
    <property type="entry name" value="PyrdxlP-dep_Trfase_small"/>
</dbReference>
<keyword evidence="7" id="KW-0411">Iron-sulfur</keyword>
<dbReference type="InterPro" id="IPR016454">
    <property type="entry name" value="Cysteine_dSase"/>
</dbReference>
<evidence type="ECO:0000256" key="1">
    <source>
        <dbReference type="ARBA" id="ARBA00001933"/>
    </source>
</evidence>
<dbReference type="PIRSF" id="PIRSF005572">
    <property type="entry name" value="NifS"/>
    <property type="match status" value="1"/>
</dbReference>
<keyword evidence="10" id="KW-0032">Aminotransferase</keyword>
<dbReference type="Gene3D" id="3.90.1150.10">
    <property type="entry name" value="Aspartate Aminotransferase, domain 1"/>
    <property type="match status" value="1"/>
</dbReference>
<dbReference type="GO" id="GO:0051536">
    <property type="term" value="F:iron-sulfur cluster binding"/>
    <property type="evidence" value="ECO:0007669"/>
    <property type="project" value="UniProtKB-KW"/>
</dbReference>